<protein>
    <submittedName>
        <fullName evidence="4">EamA family transporter</fullName>
    </submittedName>
</protein>
<evidence type="ECO:0000259" key="3">
    <source>
        <dbReference type="Pfam" id="PF00892"/>
    </source>
</evidence>
<dbReference type="AlphaFoldDB" id="A0AA42DQN4"/>
<dbReference type="RefSeq" id="WP_271013095.1">
    <property type="nucleotide sequence ID" value="NZ_JAQIFT010000061.1"/>
</dbReference>
<sequence length="117" mass="13239">MKISKEKIGIFIVLNLAFLIYSSSSVVAKINALTNNPLSIRFFLFFGVQLFAMVVYTVLWQISIKKLDLNIAFSLKAITIIWSLIFAKYIFNEAITFNNILGVLIIIVGIVVVVRHE</sequence>
<keyword evidence="2" id="KW-0812">Transmembrane</keyword>
<evidence type="ECO:0000313" key="4">
    <source>
        <dbReference type="EMBL" id="MDA3733211.1"/>
    </source>
</evidence>
<evidence type="ECO:0000256" key="1">
    <source>
        <dbReference type="ARBA" id="ARBA00007362"/>
    </source>
</evidence>
<dbReference type="Pfam" id="PF00892">
    <property type="entry name" value="EamA"/>
    <property type="match status" value="1"/>
</dbReference>
<keyword evidence="2" id="KW-1133">Transmembrane helix</keyword>
<accession>A0AA42DQN4</accession>
<dbReference type="InterPro" id="IPR000620">
    <property type="entry name" value="EamA_dom"/>
</dbReference>
<dbReference type="Gene3D" id="1.10.3730.20">
    <property type="match status" value="1"/>
</dbReference>
<dbReference type="Proteomes" id="UP001169242">
    <property type="component" value="Unassembled WGS sequence"/>
</dbReference>
<reference evidence="4" key="1">
    <citation type="journal article" date="2023" name="Int. J. Syst. Evol. Microbiol.">
        <title>&lt;i&gt;Holtiella tumoricola&lt;/i&gt; gen. nov. sp. nov., isolated from a human clinical sample.</title>
        <authorList>
            <person name="Allen-Vercoe E."/>
            <person name="Daigneault M.C."/>
            <person name="Vancuren S.J."/>
            <person name="Cochrane K."/>
            <person name="O'Neal L.L."/>
            <person name="Sankaranarayanan K."/>
            <person name="Lawson P.A."/>
        </authorList>
    </citation>
    <scope>NUCLEOTIDE SEQUENCE</scope>
    <source>
        <strain evidence="4">CC70A</strain>
    </source>
</reference>
<evidence type="ECO:0000256" key="2">
    <source>
        <dbReference type="SAM" id="Phobius"/>
    </source>
</evidence>
<feature type="domain" description="EamA" evidence="3">
    <location>
        <begin position="10"/>
        <end position="114"/>
    </location>
</feature>
<gene>
    <name evidence="4" type="ORF">PBV87_17170</name>
</gene>
<feature type="transmembrane region" description="Helical" evidence="2">
    <location>
        <begin position="97"/>
        <end position="114"/>
    </location>
</feature>
<feature type="transmembrane region" description="Helical" evidence="2">
    <location>
        <begin position="38"/>
        <end position="59"/>
    </location>
</feature>
<name>A0AA42DQN4_9FIRM</name>
<comment type="similarity">
    <text evidence="1">Belongs to the EamA transporter family.</text>
</comment>
<dbReference type="EMBL" id="JAQIFT010000061">
    <property type="protein sequence ID" value="MDA3733211.1"/>
    <property type="molecule type" value="Genomic_DNA"/>
</dbReference>
<dbReference type="InterPro" id="IPR037185">
    <property type="entry name" value="EmrE-like"/>
</dbReference>
<evidence type="ECO:0000313" key="5">
    <source>
        <dbReference type="Proteomes" id="UP001169242"/>
    </source>
</evidence>
<comment type="caution">
    <text evidence="4">The sequence shown here is derived from an EMBL/GenBank/DDBJ whole genome shotgun (WGS) entry which is preliminary data.</text>
</comment>
<keyword evidence="2" id="KW-0472">Membrane</keyword>
<dbReference type="GO" id="GO:0016020">
    <property type="term" value="C:membrane"/>
    <property type="evidence" value="ECO:0007669"/>
    <property type="project" value="InterPro"/>
</dbReference>
<feature type="transmembrane region" description="Helical" evidence="2">
    <location>
        <begin position="71"/>
        <end position="91"/>
    </location>
</feature>
<dbReference type="SUPFAM" id="SSF103481">
    <property type="entry name" value="Multidrug resistance efflux transporter EmrE"/>
    <property type="match status" value="1"/>
</dbReference>
<keyword evidence="5" id="KW-1185">Reference proteome</keyword>
<proteinExistence type="inferred from homology"/>
<organism evidence="4 5">
    <name type="scientific">Holtiella tumoricola</name>
    <dbReference type="NCBI Taxonomy" id="3018743"/>
    <lineage>
        <taxon>Bacteria</taxon>
        <taxon>Bacillati</taxon>
        <taxon>Bacillota</taxon>
        <taxon>Clostridia</taxon>
        <taxon>Lachnospirales</taxon>
        <taxon>Cellulosilyticaceae</taxon>
        <taxon>Holtiella</taxon>
    </lineage>
</organism>